<dbReference type="Proteomes" id="UP000265520">
    <property type="component" value="Unassembled WGS sequence"/>
</dbReference>
<protein>
    <submittedName>
        <fullName evidence="1">Uncharacterized protein</fullName>
    </submittedName>
</protein>
<accession>A0A392P3K9</accession>
<evidence type="ECO:0000313" key="1">
    <source>
        <dbReference type="EMBL" id="MCI05916.1"/>
    </source>
</evidence>
<reference evidence="1 2" key="1">
    <citation type="journal article" date="2018" name="Front. Plant Sci.">
        <title>Red Clover (Trifolium pratense) and Zigzag Clover (T. medium) - A Picture of Genomic Similarities and Differences.</title>
        <authorList>
            <person name="Dluhosova J."/>
            <person name="Istvanek J."/>
            <person name="Nedelnik J."/>
            <person name="Repkova J."/>
        </authorList>
    </citation>
    <scope>NUCLEOTIDE SEQUENCE [LARGE SCALE GENOMIC DNA]</scope>
    <source>
        <strain evidence="2">cv. 10/8</strain>
        <tissue evidence="1">Leaf</tissue>
    </source>
</reference>
<comment type="caution">
    <text evidence="1">The sequence shown here is derived from an EMBL/GenBank/DDBJ whole genome shotgun (WGS) entry which is preliminary data.</text>
</comment>
<keyword evidence="2" id="KW-1185">Reference proteome</keyword>
<dbReference type="AlphaFoldDB" id="A0A392P3K9"/>
<organism evidence="1 2">
    <name type="scientific">Trifolium medium</name>
    <dbReference type="NCBI Taxonomy" id="97028"/>
    <lineage>
        <taxon>Eukaryota</taxon>
        <taxon>Viridiplantae</taxon>
        <taxon>Streptophyta</taxon>
        <taxon>Embryophyta</taxon>
        <taxon>Tracheophyta</taxon>
        <taxon>Spermatophyta</taxon>
        <taxon>Magnoliopsida</taxon>
        <taxon>eudicotyledons</taxon>
        <taxon>Gunneridae</taxon>
        <taxon>Pentapetalae</taxon>
        <taxon>rosids</taxon>
        <taxon>fabids</taxon>
        <taxon>Fabales</taxon>
        <taxon>Fabaceae</taxon>
        <taxon>Papilionoideae</taxon>
        <taxon>50 kb inversion clade</taxon>
        <taxon>NPAAA clade</taxon>
        <taxon>Hologalegina</taxon>
        <taxon>IRL clade</taxon>
        <taxon>Trifolieae</taxon>
        <taxon>Trifolium</taxon>
    </lineage>
</organism>
<name>A0A392P3K9_9FABA</name>
<sequence length="42" mass="4444">MVVVSDYGGGRLVAGNGAERWWLWPVMAEDDGGSRYGGGDSL</sequence>
<evidence type="ECO:0000313" key="2">
    <source>
        <dbReference type="Proteomes" id="UP000265520"/>
    </source>
</evidence>
<dbReference type="EMBL" id="LXQA010060163">
    <property type="protein sequence ID" value="MCI05916.1"/>
    <property type="molecule type" value="Genomic_DNA"/>
</dbReference>
<proteinExistence type="predicted"/>